<name>A0ABD1EKW2_HYPHA</name>
<proteinExistence type="predicted"/>
<accession>A0ABD1EKW2</accession>
<evidence type="ECO:0000256" key="2">
    <source>
        <dbReference type="ARBA" id="ARBA00023242"/>
    </source>
</evidence>
<evidence type="ECO:0000256" key="1">
    <source>
        <dbReference type="ARBA" id="ARBA00004123"/>
    </source>
</evidence>
<dbReference type="AlphaFoldDB" id="A0ABD1EKW2"/>
<reference evidence="5 6" key="1">
    <citation type="submission" date="2024-05" db="EMBL/GenBank/DDBJ databases">
        <title>Genetic variation in Jamaican populations of the coffee berry borer (Hypothenemus hampei).</title>
        <authorList>
            <person name="Errbii M."/>
            <person name="Myrie A."/>
        </authorList>
    </citation>
    <scope>NUCLEOTIDE SEQUENCE [LARGE SCALE GENOMIC DNA]</scope>
    <source>
        <strain evidence="5">JA-Hopewell-2020-01-JO</strain>
        <tissue evidence="5">Whole body</tissue>
    </source>
</reference>
<keyword evidence="6" id="KW-1185">Reference proteome</keyword>
<dbReference type="SUPFAM" id="SSF158639">
    <property type="entry name" value="ENT-like"/>
    <property type="match status" value="1"/>
</dbReference>
<dbReference type="PANTHER" id="PTHR16500:SF3">
    <property type="entry name" value="BRCA2-INTERACTING TRANSCRIPTIONAL REPRESSOR EMSY"/>
    <property type="match status" value="1"/>
</dbReference>
<evidence type="ECO:0000313" key="5">
    <source>
        <dbReference type="EMBL" id="KAL1497103.1"/>
    </source>
</evidence>
<comment type="caution">
    <text evidence="5">The sequence shown here is derived from an EMBL/GenBank/DDBJ whole genome shotgun (WGS) entry which is preliminary data.</text>
</comment>
<dbReference type="PANTHER" id="PTHR16500">
    <property type="entry name" value="BRCA2-INTERACTING TRANSCRIPTIONAL REPRESSOR EMSY"/>
    <property type="match status" value="1"/>
</dbReference>
<comment type="subcellular location">
    <subcellularLocation>
        <location evidence="1">Nucleus</location>
    </subcellularLocation>
</comment>
<dbReference type="Gene3D" id="1.10.1240.40">
    <property type="entry name" value="ENT domain"/>
    <property type="match status" value="1"/>
</dbReference>
<dbReference type="EMBL" id="JBDJPC010000006">
    <property type="protein sequence ID" value="KAL1497103.1"/>
    <property type="molecule type" value="Genomic_DNA"/>
</dbReference>
<dbReference type="SMART" id="SM01191">
    <property type="entry name" value="ENT"/>
    <property type="match status" value="1"/>
</dbReference>
<dbReference type="InterPro" id="IPR036142">
    <property type="entry name" value="ENT_dom-like_sf"/>
</dbReference>
<feature type="compositionally biased region" description="Polar residues" evidence="3">
    <location>
        <begin position="433"/>
        <end position="444"/>
    </location>
</feature>
<evidence type="ECO:0000313" key="6">
    <source>
        <dbReference type="Proteomes" id="UP001566132"/>
    </source>
</evidence>
<dbReference type="Pfam" id="PF03735">
    <property type="entry name" value="ENT"/>
    <property type="match status" value="1"/>
</dbReference>
<dbReference type="PROSITE" id="PS51138">
    <property type="entry name" value="ENT"/>
    <property type="match status" value="1"/>
</dbReference>
<dbReference type="Proteomes" id="UP001566132">
    <property type="component" value="Unassembled WGS sequence"/>
</dbReference>
<evidence type="ECO:0000256" key="3">
    <source>
        <dbReference type="SAM" id="MobiDB-lite"/>
    </source>
</evidence>
<dbReference type="InterPro" id="IPR033482">
    <property type="entry name" value="EMSY"/>
</dbReference>
<keyword evidence="2" id="KW-0539">Nucleus</keyword>
<feature type="compositionally biased region" description="Basic and acidic residues" evidence="3">
    <location>
        <begin position="421"/>
        <end position="432"/>
    </location>
</feature>
<feature type="domain" description="ENT" evidence="4">
    <location>
        <begin position="13"/>
        <end position="98"/>
    </location>
</feature>
<organism evidence="5 6">
    <name type="scientific">Hypothenemus hampei</name>
    <name type="common">Coffee berry borer</name>
    <dbReference type="NCBI Taxonomy" id="57062"/>
    <lineage>
        <taxon>Eukaryota</taxon>
        <taxon>Metazoa</taxon>
        <taxon>Ecdysozoa</taxon>
        <taxon>Arthropoda</taxon>
        <taxon>Hexapoda</taxon>
        <taxon>Insecta</taxon>
        <taxon>Pterygota</taxon>
        <taxon>Neoptera</taxon>
        <taxon>Endopterygota</taxon>
        <taxon>Coleoptera</taxon>
        <taxon>Polyphaga</taxon>
        <taxon>Cucujiformia</taxon>
        <taxon>Curculionidae</taxon>
        <taxon>Scolytinae</taxon>
        <taxon>Hypothenemus</taxon>
    </lineage>
</organism>
<feature type="region of interest" description="Disordered" evidence="3">
    <location>
        <begin position="418"/>
        <end position="458"/>
    </location>
</feature>
<dbReference type="GO" id="GO:0005634">
    <property type="term" value="C:nucleus"/>
    <property type="evidence" value="ECO:0007669"/>
    <property type="project" value="UniProtKB-SubCell"/>
</dbReference>
<protein>
    <recommendedName>
        <fullName evidence="4">ENT domain-containing protein</fullName>
    </recommendedName>
</protein>
<dbReference type="InterPro" id="IPR005491">
    <property type="entry name" value="ENT_dom"/>
</dbReference>
<gene>
    <name evidence="5" type="ORF">ABEB36_008115</name>
</gene>
<sequence>MWPMLLDMTPEECVQSLRHLELQAYSSLVSALRAQGVFSQEKQRLLKETSELLHISNDRHKAEIRRAISDERLNTVAYHMTGEISSFEEWTREGRRVVPLLPRSTPQTPYSVVADEASDFATQHNKQLPFPVNTERKRALIQTFANPTTVVETNGSFRVPEVPKDDLVKKRKYHSIGETSSLVQHLLAPKPTKIQQIYRQASMKGVNKPKAMAEVNESPDLSKSRINGNFGQNQLPNSKINILQNITIQASKSGIKEHSMEVPVSKSFISQSADQTVEPVPVKKSLNISPKKVIVVSNAQTLPTNSSILQKTLSVPMNKLTKLNLDKFKIVPNAQLPSNISNNTKPKLVTIKGTANKKVIPFSQLQMLNSKGLRVVPYSGKLNEKNFSATPLDLPAKKLAMIDKNGLTENGEQFADTKIGNNHETEVERNTDNAETYGNNSNGDLSPESECDQTKQEGEVLQELQVIQSTEKLMQ</sequence>
<evidence type="ECO:0000259" key="4">
    <source>
        <dbReference type="PROSITE" id="PS51138"/>
    </source>
</evidence>